<feature type="non-terminal residue" evidence="1">
    <location>
        <position position="528"/>
    </location>
</feature>
<dbReference type="RefSeq" id="XP_040773451.1">
    <property type="nucleotide sequence ID" value="XM_040915530.1"/>
</dbReference>
<comment type="caution">
    <text evidence="1">The sequence shown here is derived from an EMBL/GenBank/DDBJ whole genome shotgun (WGS) entry which is preliminary data.</text>
</comment>
<dbReference type="Proteomes" id="UP000803844">
    <property type="component" value="Unassembled WGS sequence"/>
</dbReference>
<proteinExistence type="predicted"/>
<dbReference type="PANTHER" id="PTHR40616">
    <property type="entry name" value="LINALOOL DEHYDRATASE_ISOMERASE DOMAIN-CONTAINING PROTEIN"/>
    <property type="match status" value="1"/>
</dbReference>
<organism evidence="1 2">
    <name type="scientific">Cryphonectria parasitica (strain ATCC 38755 / EP155)</name>
    <dbReference type="NCBI Taxonomy" id="660469"/>
    <lineage>
        <taxon>Eukaryota</taxon>
        <taxon>Fungi</taxon>
        <taxon>Dikarya</taxon>
        <taxon>Ascomycota</taxon>
        <taxon>Pezizomycotina</taxon>
        <taxon>Sordariomycetes</taxon>
        <taxon>Sordariomycetidae</taxon>
        <taxon>Diaporthales</taxon>
        <taxon>Cryphonectriaceae</taxon>
        <taxon>Cryphonectria-Endothia species complex</taxon>
        <taxon>Cryphonectria</taxon>
    </lineage>
</organism>
<protein>
    <submittedName>
        <fullName evidence="1">Uncharacterized protein</fullName>
    </submittedName>
</protein>
<feature type="non-terminal residue" evidence="1">
    <location>
        <position position="1"/>
    </location>
</feature>
<dbReference type="AlphaFoldDB" id="A0A9P4XW98"/>
<evidence type="ECO:0000313" key="1">
    <source>
        <dbReference type="EMBL" id="KAF3762472.1"/>
    </source>
</evidence>
<accession>A0A9P4XW98</accession>
<gene>
    <name evidence="1" type="ORF">M406DRAFT_218542</name>
</gene>
<name>A0A9P4XW98_CRYP1</name>
<sequence>ASRSLVSSWSPSTQDLFSQGMTFLDSFYDPRAGYLYDLSSAEGLRHESRQTVFYALGLLARNQGQDAVQAAKILYNIVGGQITDPDSGAYGDYQIYPEQPAFGPGYPAEAYGNYYPISRSIMGNAMVVALEEFPHLLSEDLVGTLKSSLELNLKSNFTPTQAPSGTAYSLTTSFLALWGGKNLPNLSNTTGINATAQGAALAKQVIDNFDEYGSIPEYNSAPYLTFTFWPLAMAAKYLGNDTELGQRAPDLIASTWTSLGEWYHADLKNLAAPISRGFGYDLTRYMHSFGLYLWDMAGHENSPFYQLEHVNPIPRVTDFANTMMTALYSSTMNQYVPADVLAEIKQFSGERSVNATAFVAAKDLVTQNLTAWLSDNITIGAVSFSQVAAGGPYTESIYIPGAIQWHTGGLDNEVGYINVYPNEASMHIVASANLLNVSLPDATAGSTIQFQVVAFADGHTFASWDDATGLLVQASGTADMNYTVGFAGSLGGTGGSPIEEFEFWNVTYSMPSDFEAGDVPWIALEVST</sequence>
<dbReference type="PANTHER" id="PTHR40616:SF1">
    <property type="entry name" value="LINALOOL DEHYDRATASE_ISOMERASE DOMAIN-CONTAINING PROTEIN"/>
    <property type="match status" value="1"/>
</dbReference>
<reference evidence="1" key="1">
    <citation type="journal article" date="2020" name="Phytopathology">
        <title>Genome sequence of the chestnut blight fungus Cryphonectria parasitica EP155: A fundamental resource for an archetypical invasive plant pathogen.</title>
        <authorList>
            <person name="Crouch J.A."/>
            <person name="Dawe A."/>
            <person name="Aerts A."/>
            <person name="Barry K."/>
            <person name="Churchill A.C.L."/>
            <person name="Grimwood J."/>
            <person name="Hillman B."/>
            <person name="Milgroom M.G."/>
            <person name="Pangilinan J."/>
            <person name="Smith M."/>
            <person name="Salamov A."/>
            <person name="Schmutz J."/>
            <person name="Yadav J."/>
            <person name="Grigoriev I.V."/>
            <person name="Nuss D."/>
        </authorList>
    </citation>
    <scope>NUCLEOTIDE SEQUENCE</scope>
    <source>
        <strain evidence="1">EP155</strain>
    </source>
</reference>
<dbReference type="EMBL" id="MU032350">
    <property type="protein sequence ID" value="KAF3762472.1"/>
    <property type="molecule type" value="Genomic_DNA"/>
</dbReference>
<dbReference type="GeneID" id="63832659"/>
<keyword evidence="2" id="KW-1185">Reference proteome</keyword>
<dbReference type="OrthoDB" id="2580323at2759"/>
<evidence type="ECO:0000313" key="2">
    <source>
        <dbReference type="Proteomes" id="UP000803844"/>
    </source>
</evidence>